<name>A0A841MFP1_9BACT</name>
<dbReference type="InterPro" id="IPR002941">
    <property type="entry name" value="DNA_methylase_N4/N6"/>
</dbReference>
<dbReference type="PIRSF" id="PIRSF015855">
    <property type="entry name" value="TypeIII_Mtase_mKpnI"/>
    <property type="match status" value="1"/>
</dbReference>
<dbReference type="EC" id="2.1.1.72" evidence="2"/>
<comment type="catalytic activity">
    <reaction evidence="6">
        <text>a 2'-deoxyadenosine in DNA + S-adenosyl-L-methionine = an N(6)-methyl-2'-deoxyadenosine in DNA + S-adenosyl-L-homocysteine + H(+)</text>
        <dbReference type="Rhea" id="RHEA:15197"/>
        <dbReference type="Rhea" id="RHEA-COMP:12418"/>
        <dbReference type="Rhea" id="RHEA-COMP:12419"/>
        <dbReference type="ChEBI" id="CHEBI:15378"/>
        <dbReference type="ChEBI" id="CHEBI:57856"/>
        <dbReference type="ChEBI" id="CHEBI:59789"/>
        <dbReference type="ChEBI" id="CHEBI:90615"/>
        <dbReference type="ChEBI" id="CHEBI:90616"/>
        <dbReference type="EC" id="2.1.1.72"/>
    </reaction>
</comment>
<dbReference type="PRINTS" id="PR00506">
    <property type="entry name" value="D21N6MTFRASE"/>
</dbReference>
<keyword evidence="4 9" id="KW-0808">Transferase</keyword>
<dbReference type="GO" id="GO:0003677">
    <property type="term" value="F:DNA binding"/>
    <property type="evidence" value="ECO:0007669"/>
    <property type="project" value="InterPro"/>
</dbReference>
<organism evidence="9 10">
    <name type="scientific">Algoriphagus iocasae</name>
    <dbReference type="NCBI Taxonomy" id="1836499"/>
    <lineage>
        <taxon>Bacteria</taxon>
        <taxon>Pseudomonadati</taxon>
        <taxon>Bacteroidota</taxon>
        <taxon>Cytophagia</taxon>
        <taxon>Cytophagales</taxon>
        <taxon>Cyclobacteriaceae</taxon>
        <taxon>Algoriphagus</taxon>
    </lineage>
</organism>
<dbReference type="PROSITE" id="PS00092">
    <property type="entry name" value="N6_MTASE"/>
    <property type="match status" value="1"/>
</dbReference>
<dbReference type="GO" id="GO:0032259">
    <property type="term" value="P:methylation"/>
    <property type="evidence" value="ECO:0007669"/>
    <property type="project" value="UniProtKB-KW"/>
</dbReference>
<dbReference type="Pfam" id="PF01555">
    <property type="entry name" value="N6_N4_Mtase"/>
    <property type="match status" value="1"/>
</dbReference>
<dbReference type="InterPro" id="IPR002052">
    <property type="entry name" value="DNA_methylase_N6_adenine_CS"/>
</dbReference>
<dbReference type="GO" id="GO:0009007">
    <property type="term" value="F:site-specific DNA-methyltransferase (adenine-specific) activity"/>
    <property type="evidence" value="ECO:0007669"/>
    <property type="project" value="UniProtKB-EC"/>
</dbReference>
<keyword evidence="5" id="KW-0949">S-adenosyl-L-methionine</keyword>
<comment type="similarity">
    <text evidence="1">Belongs to the N(4)/N(6)-methyltransferase family.</text>
</comment>
<keyword evidence="3 9" id="KW-0489">Methyltransferase</keyword>
<dbReference type="InterPro" id="IPR002295">
    <property type="entry name" value="N4/N6-MTase_EcoPI_Mod-like"/>
</dbReference>
<keyword evidence="7" id="KW-0175">Coiled coil</keyword>
<dbReference type="GO" id="GO:0008170">
    <property type="term" value="F:N-methyltransferase activity"/>
    <property type="evidence" value="ECO:0007669"/>
    <property type="project" value="InterPro"/>
</dbReference>
<evidence type="ECO:0000256" key="4">
    <source>
        <dbReference type="ARBA" id="ARBA00022679"/>
    </source>
</evidence>
<keyword evidence="10" id="KW-1185">Reference proteome</keyword>
<comment type="caution">
    <text evidence="9">The sequence shown here is derived from an EMBL/GenBank/DDBJ whole genome shotgun (WGS) entry which is preliminary data.</text>
</comment>
<evidence type="ECO:0000259" key="8">
    <source>
        <dbReference type="Pfam" id="PF01555"/>
    </source>
</evidence>
<evidence type="ECO:0000256" key="5">
    <source>
        <dbReference type="ARBA" id="ARBA00022691"/>
    </source>
</evidence>
<evidence type="ECO:0000256" key="6">
    <source>
        <dbReference type="ARBA" id="ARBA00047942"/>
    </source>
</evidence>
<accession>A0A841MFP1</accession>
<dbReference type="InterPro" id="IPR029063">
    <property type="entry name" value="SAM-dependent_MTases_sf"/>
</dbReference>
<sequence>MSDHTTQEMDGKSLSPTEEKLKALREVLPEVFTENQIDWEKLKATLGENINFSNERYVLNWAGKSDAFKILQIPSTKTLVPAKDESVNFDETQNIFIEGENLEVLKVLQKSYFGKVKMIYIDPPYNTGNDSFIYPDKFSETKADYEKRVGDKDEDGYMTKDGMFKKNSKENGQYHSNWLNMMMPRLYLAKNLLRQDGVIFISIDDNEVHNLRLLMNEIFGEENFVGQFIWQSKKGGGSDSTTVVQDHEYVICYSKYMHFLKIGMVEIISEPLDKKDEIGAYRRGRELNKWGSNSRRVDRPTMWFPVPGPKGEDVYPIKNDGSEGCWRFGKENMMNFVKNGNVEFVKRDDGSYVVYEKIRSEESRFKPYRTLLKDVNATSEGSMTVRDLFDGEKVFSFPKPHSLLKNLFSIGATSSKGEIILDFFAGSSSTAHAIMDLNKSDGGHRKHICVQLPELCEEKSEAFRAGYSTIADISKERIRRAAKKIQGEIEEEVNSLRQKLRKLEGEIPTGEVKTEIASLQEKIQSLQTQDLGFKVLKLDDSNFKQWKQLSGHSAQALAEQIKLFVDPVAESATEESMVYELLLKSGKDLNSQIEKRSDAYWINGKELILILDKVPEDTIKEVIDAKPSKVIALDRIFKENDQLKTNTVLQMRDAGIEFKTI</sequence>
<evidence type="ECO:0000256" key="2">
    <source>
        <dbReference type="ARBA" id="ARBA00011900"/>
    </source>
</evidence>
<dbReference type="Gene3D" id="3.40.50.150">
    <property type="entry name" value="Vaccinia Virus protein VP39"/>
    <property type="match status" value="1"/>
</dbReference>
<evidence type="ECO:0000256" key="7">
    <source>
        <dbReference type="SAM" id="Coils"/>
    </source>
</evidence>
<protein>
    <recommendedName>
        <fullName evidence="2">site-specific DNA-methyltransferase (adenine-specific)</fullName>
        <ecNumber evidence="2">2.1.1.72</ecNumber>
    </recommendedName>
</protein>
<evidence type="ECO:0000256" key="3">
    <source>
        <dbReference type="ARBA" id="ARBA00022603"/>
    </source>
</evidence>
<evidence type="ECO:0000256" key="1">
    <source>
        <dbReference type="ARBA" id="ARBA00006594"/>
    </source>
</evidence>
<evidence type="ECO:0000313" key="10">
    <source>
        <dbReference type="Proteomes" id="UP000588604"/>
    </source>
</evidence>
<dbReference type="AlphaFoldDB" id="A0A841MFP1"/>
<reference evidence="9 10" key="1">
    <citation type="submission" date="2020-08" db="EMBL/GenBank/DDBJ databases">
        <title>Genomic Encyclopedia of Type Strains, Phase IV (KMG-IV): sequencing the most valuable type-strain genomes for metagenomic binning, comparative biology and taxonomic classification.</title>
        <authorList>
            <person name="Goeker M."/>
        </authorList>
    </citation>
    <scope>NUCLEOTIDE SEQUENCE [LARGE SCALE GENOMIC DNA]</scope>
    <source>
        <strain evidence="9 10">DSM 102044</strain>
    </source>
</reference>
<dbReference type="EMBL" id="JACIJO010000002">
    <property type="protein sequence ID" value="MBB6326972.1"/>
    <property type="molecule type" value="Genomic_DNA"/>
</dbReference>
<dbReference type="RefSeq" id="WP_221444498.1">
    <property type="nucleotide sequence ID" value="NZ_JACIJO010000002.1"/>
</dbReference>
<gene>
    <name evidence="9" type="ORF">FHS59_002600</name>
</gene>
<evidence type="ECO:0000313" key="9">
    <source>
        <dbReference type="EMBL" id="MBB6326972.1"/>
    </source>
</evidence>
<proteinExistence type="inferred from homology"/>
<feature type="domain" description="DNA methylase N-4/N-6" evidence="8">
    <location>
        <begin position="116"/>
        <end position="440"/>
    </location>
</feature>
<dbReference type="SUPFAM" id="SSF53335">
    <property type="entry name" value="S-adenosyl-L-methionine-dependent methyltransferases"/>
    <property type="match status" value="1"/>
</dbReference>
<dbReference type="Proteomes" id="UP000588604">
    <property type="component" value="Unassembled WGS sequence"/>
</dbReference>
<feature type="coiled-coil region" evidence="7">
    <location>
        <begin position="486"/>
        <end position="529"/>
    </location>
</feature>